<comment type="caution">
    <text evidence="4">The sequence shown here is derived from an EMBL/GenBank/DDBJ whole genome shotgun (WGS) entry which is preliminary data.</text>
</comment>
<dbReference type="InterPro" id="IPR000160">
    <property type="entry name" value="GGDEF_dom"/>
</dbReference>
<dbReference type="Pfam" id="PF00563">
    <property type="entry name" value="EAL"/>
    <property type="match status" value="1"/>
</dbReference>
<dbReference type="CDD" id="cd01949">
    <property type="entry name" value="GGDEF"/>
    <property type="match status" value="1"/>
</dbReference>
<protein>
    <submittedName>
        <fullName evidence="4">Diguanylate cyclase</fullName>
        <ecNumber evidence="4">2.7.7.65</ecNumber>
    </submittedName>
</protein>
<dbReference type="SUPFAM" id="SSF55785">
    <property type="entry name" value="PYP-like sensor domain (PAS domain)"/>
    <property type="match status" value="1"/>
</dbReference>
<keyword evidence="4" id="KW-0548">Nucleotidyltransferase</keyword>
<dbReference type="InterPro" id="IPR035919">
    <property type="entry name" value="EAL_sf"/>
</dbReference>
<dbReference type="PANTHER" id="PTHR44757">
    <property type="entry name" value="DIGUANYLATE CYCLASE DGCP"/>
    <property type="match status" value="1"/>
</dbReference>
<dbReference type="Proteomes" id="UP001431449">
    <property type="component" value="Unassembled WGS sequence"/>
</dbReference>
<dbReference type="Gene3D" id="3.30.70.270">
    <property type="match status" value="1"/>
</dbReference>
<accession>A0ABT0GCF4</accession>
<dbReference type="SMART" id="SM00091">
    <property type="entry name" value="PAS"/>
    <property type="match status" value="1"/>
</dbReference>
<keyword evidence="4" id="KW-0808">Transferase</keyword>
<feature type="domain" description="GGDEF" evidence="3">
    <location>
        <begin position="186"/>
        <end position="319"/>
    </location>
</feature>
<dbReference type="Pfam" id="PF08448">
    <property type="entry name" value="PAS_4"/>
    <property type="match status" value="1"/>
</dbReference>
<name>A0ABT0GCF4_9GAMM</name>
<dbReference type="NCBIfam" id="TIGR00254">
    <property type="entry name" value="GGDEF"/>
    <property type="match status" value="1"/>
</dbReference>
<evidence type="ECO:0000259" key="3">
    <source>
        <dbReference type="PROSITE" id="PS50887"/>
    </source>
</evidence>
<dbReference type="PROSITE" id="PS50112">
    <property type="entry name" value="PAS"/>
    <property type="match status" value="1"/>
</dbReference>
<dbReference type="EC" id="2.7.7.65" evidence="4"/>
<reference evidence="4" key="1">
    <citation type="submission" date="2022-04" db="EMBL/GenBank/DDBJ databases">
        <title>Lysobacter sp. CAU 1642 isolated from sea sand.</title>
        <authorList>
            <person name="Kim W."/>
        </authorList>
    </citation>
    <scope>NUCLEOTIDE SEQUENCE</scope>
    <source>
        <strain evidence="4">CAU 1642</strain>
    </source>
</reference>
<dbReference type="SMART" id="SM00052">
    <property type="entry name" value="EAL"/>
    <property type="match status" value="1"/>
</dbReference>
<dbReference type="Gene3D" id="3.30.450.20">
    <property type="entry name" value="PAS domain"/>
    <property type="match status" value="1"/>
</dbReference>
<organism evidence="4 5">
    <name type="scientific">Pseudomarimonas salicorniae</name>
    <dbReference type="NCBI Taxonomy" id="2933270"/>
    <lineage>
        <taxon>Bacteria</taxon>
        <taxon>Pseudomonadati</taxon>
        <taxon>Pseudomonadota</taxon>
        <taxon>Gammaproteobacteria</taxon>
        <taxon>Lysobacterales</taxon>
        <taxon>Lysobacteraceae</taxon>
        <taxon>Pseudomarimonas</taxon>
    </lineage>
</organism>
<dbReference type="InterPro" id="IPR052155">
    <property type="entry name" value="Biofilm_reg_signaling"/>
</dbReference>
<dbReference type="RefSeq" id="WP_248204266.1">
    <property type="nucleotide sequence ID" value="NZ_JALNMH010000001.1"/>
</dbReference>
<dbReference type="SUPFAM" id="SSF55073">
    <property type="entry name" value="Nucleotide cyclase"/>
    <property type="match status" value="1"/>
</dbReference>
<dbReference type="InterPro" id="IPR000014">
    <property type="entry name" value="PAS"/>
</dbReference>
<evidence type="ECO:0000259" key="1">
    <source>
        <dbReference type="PROSITE" id="PS50112"/>
    </source>
</evidence>
<evidence type="ECO:0000313" key="4">
    <source>
        <dbReference type="EMBL" id="MCK7592223.1"/>
    </source>
</evidence>
<dbReference type="Pfam" id="PF00990">
    <property type="entry name" value="GGDEF"/>
    <property type="match status" value="1"/>
</dbReference>
<keyword evidence="5" id="KW-1185">Reference proteome</keyword>
<dbReference type="InterPro" id="IPR029787">
    <property type="entry name" value="Nucleotide_cyclase"/>
</dbReference>
<dbReference type="CDD" id="cd00130">
    <property type="entry name" value="PAS"/>
    <property type="match status" value="1"/>
</dbReference>
<proteinExistence type="predicted"/>
<dbReference type="InterPro" id="IPR001633">
    <property type="entry name" value="EAL_dom"/>
</dbReference>
<sequence length="588" mass="63200">MQDQAPIRERERPAEASGEAAALSGLRHLHDVHAALLGEISDAVILCSADGRVQRLNPAAEKLLGDGARQALGQTLDKVLNLVDAEGAPLRLDPTLPYRSDPPATSGAPRLRCPDGRLRDISLTLLPLRDGGHLHASLLVIRDVSEAQRASRQLQHEAEHDALTGLANRRALLRRLRDLMAGDTAGPHAVLFVDLDHFKAVNDHAGHAAGDELLRELSARLRPLVRRGDLLVRFGGDEFVLLLPECGMEVAERIAESLRQTVDALDFHWQGQSYRVTASVGALDFFSDEMDAEQLLAEVDAACYAAKRGGRNRVSTVSAAAADAAVHAGLDELRDLLQAATASGALALDAQRLLPSRGNEAGPLELLLRLPCGQDGGQRLRAAQVLGMAAQLRLVPRIDSWVLDRAWALLDRHPGLRLQLNLGEQTLRSSDYSQALLARLESDPTRAARLLFEIGEDVLVGGYPHSFEFARQIHRSGARIGVDRFRGGVAAIEGLRRLPLSQLKLDARMVRAGAADLIDRAMVESAVRLAEALGADSVACGIESPADADWLAAAGVRWLQGHHLHIPEPLEALLAQGPALSAGSGGPR</sequence>
<dbReference type="InterPro" id="IPR035965">
    <property type="entry name" value="PAS-like_dom_sf"/>
</dbReference>
<dbReference type="PANTHER" id="PTHR44757:SF2">
    <property type="entry name" value="BIOFILM ARCHITECTURE MAINTENANCE PROTEIN MBAA"/>
    <property type="match status" value="1"/>
</dbReference>
<dbReference type="SUPFAM" id="SSF141868">
    <property type="entry name" value="EAL domain-like"/>
    <property type="match status" value="1"/>
</dbReference>
<feature type="domain" description="EAL" evidence="2">
    <location>
        <begin position="330"/>
        <end position="581"/>
    </location>
</feature>
<dbReference type="InterPro" id="IPR043128">
    <property type="entry name" value="Rev_trsase/Diguanyl_cyclase"/>
</dbReference>
<dbReference type="PROSITE" id="PS50887">
    <property type="entry name" value="GGDEF"/>
    <property type="match status" value="1"/>
</dbReference>
<dbReference type="Gene3D" id="3.20.20.450">
    <property type="entry name" value="EAL domain"/>
    <property type="match status" value="1"/>
</dbReference>
<dbReference type="NCBIfam" id="TIGR00229">
    <property type="entry name" value="sensory_box"/>
    <property type="match status" value="1"/>
</dbReference>
<dbReference type="EMBL" id="JALNMH010000001">
    <property type="protein sequence ID" value="MCK7592223.1"/>
    <property type="molecule type" value="Genomic_DNA"/>
</dbReference>
<dbReference type="GO" id="GO:0052621">
    <property type="term" value="F:diguanylate cyclase activity"/>
    <property type="evidence" value="ECO:0007669"/>
    <property type="project" value="UniProtKB-EC"/>
</dbReference>
<dbReference type="CDD" id="cd01948">
    <property type="entry name" value="EAL"/>
    <property type="match status" value="1"/>
</dbReference>
<dbReference type="SMART" id="SM00267">
    <property type="entry name" value="GGDEF"/>
    <property type="match status" value="1"/>
</dbReference>
<gene>
    <name evidence="4" type="ORF">M0G41_00905</name>
</gene>
<feature type="domain" description="PAS" evidence="1">
    <location>
        <begin position="36"/>
        <end position="86"/>
    </location>
</feature>
<evidence type="ECO:0000259" key="2">
    <source>
        <dbReference type="PROSITE" id="PS50883"/>
    </source>
</evidence>
<dbReference type="InterPro" id="IPR013656">
    <property type="entry name" value="PAS_4"/>
</dbReference>
<evidence type="ECO:0000313" key="5">
    <source>
        <dbReference type="Proteomes" id="UP001431449"/>
    </source>
</evidence>
<dbReference type="PROSITE" id="PS50883">
    <property type="entry name" value="EAL"/>
    <property type="match status" value="1"/>
</dbReference>